<keyword evidence="2" id="KW-1185">Reference proteome</keyword>
<evidence type="ECO:0000313" key="2">
    <source>
        <dbReference type="Proteomes" id="UP001177021"/>
    </source>
</evidence>
<comment type="caution">
    <text evidence="1">The sequence shown here is derived from an EMBL/GenBank/DDBJ whole genome shotgun (WGS) entry which is preliminary data.</text>
</comment>
<accession>A0ACB0K5C0</accession>
<name>A0ACB0K5C0_TRIPR</name>
<gene>
    <name evidence="1" type="ORF">MILVUS5_LOCUS19033</name>
</gene>
<evidence type="ECO:0000313" key="1">
    <source>
        <dbReference type="EMBL" id="CAJ2651388.1"/>
    </source>
</evidence>
<sequence length="71" mass="8234">MLWRFDLKICLLLLLKFHFQRQCVRIHSKNSSCGLRYTTSAVVQIENAESYPAAMRKAGVNVVVEDHKKKL</sequence>
<protein>
    <submittedName>
        <fullName evidence="1">Uncharacterized protein</fullName>
    </submittedName>
</protein>
<organism evidence="1 2">
    <name type="scientific">Trifolium pratense</name>
    <name type="common">Red clover</name>
    <dbReference type="NCBI Taxonomy" id="57577"/>
    <lineage>
        <taxon>Eukaryota</taxon>
        <taxon>Viridiplantae</taxon>
        <taxon>Streptophyta</taxon>
        <taxon>Embryophyta</taxon>
        <taxon>Tracheophyta</taxon>
        <taxon>Spermatophyta</taxon>
        <taxon>Magnoliopsida</taxon>
        <taxon>eudicotyledons</taxon>
        <taxon>Gunneridae</taxon>
        <taxon>Pentapetalae</taxon>
        <taxon>rosids</taxon>
        <taxon>fabids</taxon>
        <taxon>Fabales</taxon>
        <taxon>Fabaceae</taxon>
        <taxon>Papilionoideae</taxon>
        <taxon>50 kb inversion clade</taxon>
        <taxon>NPAAA clade</taxon>
        <taxon>Hologalegina</taxon>
        <taxon>IRL clade</taxon>
        <taxon>Trifolieae</taxon>
        <taxon>Trifolium</taxon>
    </lineage>
</organism>
<reference evidence="1" key="1">
    <citation type="submission" date="2023-10" db="EMBL/GenBank/DDBJ databases">
        <authorList>
            <person name="Rodriguez Cubillos JULIANA M."/>
            <person name="De Vega J."/>
        </authorList>
    </citation>
    <scope>NUCLEOTIDE SEQUENCE</scope>
</reference>
<dbReference type="EMBL" id="CASHSV030000132">
    <property type="protein sequence ID" value="CAJ2651388.1"/>
    <property type="molecule type" value="Genomic_DNA"/>
</dbReference>
<proteinExistence type="predicted"/>
<dbReference type="Proteomes" id="UP001177021">
    <property type="component" value="Unassembled WGS sequence"/>
</dbReference>